<comment type="caution">
    <text evidence="1">The sequence shown here is derived from an EMBL/GenBank/DDBJ whole genome shotgun (WGS) entry which is preliminary data.</text>
</comment>
<accession>A0A1F7I419</accession>
<sequence>MERQGHLDSFLMALENNGQLASAAYQYFLGSKIDRQFEPPARTLLELIANGQLPYVLVIKYLQLRDSVYPYTANLLPDPLESDIRYANGKKIKQLIAHQGHTLVHCIPYAVREQILDFASKAPNNYLLQPNTVGVTRDLPTGELMVGYLNKKPYELLRQMT</sequence>
<evidence type="ECO:0000313" key="1">
    <source>
        <dbReference type="EMBL" id="OGK38078.1"/>
    </source>
</evidence>
<dbReference type="EMBL" id="MGAC01000023">
    <property type="protein sequence ID" value="OGK38078.1"/>
    <property type="molecule type" value="Genomic_DNA"/>
</dbReference>
<reference evidence="1 2" key="1">
    <citation type="journal article" date="2016" name="Nat. Commun.">
        <title>Thousands of microbial genomes shed light on interconnected biogeochemical processes in an aquifer system.</title>
        <authorList>
            <person name="Anantharaman K."/>
            <person name="Brown C.T."/>
            <person name="Hug L.A."/>
            <person name="Sharon I."/>
            <person name="Castelle C.J."/>
            <person name="Probst A.J."/>
            <person name="Thomas B.C."/>
            <person name="Singh A."/>
            <person name="Wilkins M.J."/>
            <person name="Karaoz U."/>
            <person name="Brodie E.L."/>
            <person name="Williams K.H."/>
            <person name="Hubbard S.S."/>
            <person name="Banfield J.F."/>
        </authorList>
    </citation>
    <scope>NUCLEOTIDE SEQUENCE [LARGE SCALE GENOMIC DNA]</scope>
</reference>
<evidence type="ECO:0000313" key="2">
    <source>
        <dbReference type="Proteomes" id="UP000176803"/>
    </source>
</evidence>
<protein>
    <submittedName>
        <fullName evidence="1">Uncharacterized protein</fullName>
    </submittedName>
</protein>
<organism evidence="1 2">
    <name type="scientific">Candidatus Roizmanbacteria bacterium RIFCSPHIGHO2_12_FULL_41_11</name>
    <dbReference type="NCBI Taxonomy" id="1802052"/>
    <lineage>
        <taxon>Bacteria</taxon>
        <taxon>Candidatus Roizmaniibacteriota</taxon>
    </lineage>
</organism>
<gene>
    <name evidence="1" type="ORF">A3F03_02570</name>
</gene>
<name>A0A1F7I419_9BACT</name>
<proteinExistence type="predicted"/>
<dbReference type="Proteomes" id="UP000176803">
    <property type="component" value="Unassembled WGS sequence"/>
</dbReference>
<dbReference type="AlphaFoldDB" id="A0A1F7I419"/>